<organism evidence="1 2">
    <name type="scientific">Camellia lanceoleosa</name>
    <dbReference type="NCBI Taxonomy" id="1840588"/>
    <lineage>
        <taxon>Eukaryota</taxon>
        <taxon>Viridiplantae</taxon>
        <taxon>Streptophyta</taxon>
        <taxon>Embryophyta</taxon>
        <taxon>Tracheophyta</taxon>
        <taxon>Spermatophyta</taxon>
        <taxon>Magnoliopsida</taxon>
        <taxon>eudicotyledons</taxon>
        <taxon>Gunneridae</taxon>
        <taxon>Pentapetalae</taxon>
        <taxon>asterids</taxon>
        <taxon>Ericales</taxon>
        <taxon>Theaceae</taxon>
        <taxon>Camellia</taxon>
    </lineage>
</organism>
<proteinExistence type="predicted"/>
<reference evidence="1 2" key="1">
    <citation type="journal article" date="2022" name="Plant J.">
        <title>Chromosome-level genome of Camellia lanceoleosa provides a valuable resource for understanding genome evolution and self-incompatibility.</title>
        <authorList>
            <person name="Gong W."/>
            <person name="Xiao S."/>
            <person name="Wang L."/>
            <person name="Liao Z."/>
            <person name="Chang Y."/>
            <person name="Mo W."/>
            <person name="Hu G."/>
            <person name="Li W."/>
            <person name="Zhao G."/>
            <person name="Zhu H."/>
            <person name="Hu X."/>
            <person name="Ji K."/>
            <person name="Xiang X."/>
            <person name="Song Q."/>
            <person name="Yuan D."/>
            <person name="Jin S."/>
            <person name="Zhang L."/>
        </authorList>
    </citation>
    <scope>NUCLEOTIDE SEQUENCE [LARGE SCALE GENOMIC DNA]</scope>
    <source>
        <strain evidence="1">SQ_2022a</strain>
    </source>
</reference>
<sequence length="191" mass="21818">MKRNATEKQLEFTNSATELQESGIQFKKAEETNLFDINFTSGILEIPLLTIEPVGESFTNIVAFEVCPSYDEPRYVCDYAVFMNCLINSSEDVRILRHSGIIESWVGDDAELYSMWHKLFNIITTDTKNFSYSQVFNDVNNHYGGLKAVDGKLKAELLQQSMGMDFIFGATVASLSGTNYLFHSFFWQRRL</sequence>
<dbReference type="Proteomes" id="UP001060215">
    <property type="component" value="Chromosome 5"/>
</dbReference>
<name>A0ACC0HH17_9ERIC</name>
<evidence type="ECO:0000313" key="1">
    <source>
        <dbReference type="EMBL" id="KAI8012515.1"/>
    </source>
</evidence>
<dbReference type="EMBL" id="CM045762">
    <property type="protein sequence ID" value="KAI8012515.1"/>
    <property type="molecule type" value="Genomic_DNA"/>
</dbReference>
<accession>A0ACC0HH17</accession>
<gene>
    <name evidence="1" type="ORF">LOK49_LG06G02521</name>
</gene>
<protein>
    <submittedName>
        <fullName evidence="1">UPF0481 protein</fullName>
    </submittedName>
</protein>
<keyword evidence="2" id="KW-1185">Reference proteome</keyword>
<comment type="caution">
    <text evidence="1">The sequence shown here is derived from an EMBL/GenBank/DDBJ whole genome shotgun (WGS) entry which is preliminary data.</text>
</comment>
<evidence type="ECO:0000313" key="2">
    <source>
        <dbReference type="Proteomes" id="UP001060215"/>
    </source>
</evidence>